<protein>
    <recommendedName>
        <fullName evidence="7">Ankyrin repeat protein</fullName>
    </recommendedName>
</protein>
<feature type="repeat" description="ANK" evidence="3">
    <location>
        <begin position="534"/>
        <end position="566"/>
    </location>
</feature>
<sequence>MSALALPQLPVPHKELVQYVASHPDTLIVDILQSYREYEAILRQLYAQDPANVVLQTPSLNILPLFSADNPGIHSRARDPAAESEWQKQQYIMALPDDQRRAAGSPAVVKSLKDFQHNFNVFSESSLCELDWSNVVAAGSSVVNCLLPVPKEYNTSKRKLREFYHEKFCPASDVDLFLYGLTPEEAIEKIRQIEAAVRDAILTETTTVRTKHAITICSEYPTRHIQIVLRIYKDISEILTGFDVDCSASAYDGKQVYCSPRALESYITQINRIDLSRRSPSYESRLSKYSHRGFEVHWPGLDRSRIDPTIFESSFKRTLGLARLLVLERLPTSESRDKYLAQRREERGRPPLHRPHLRRLGGNIKDFHEDEIAEWVHEDDISNYHTFTLPYGVKYSARKIEKLCYTRDLLLNAEWNQPKDRKVYLHRHPAFFGRVDDVVKDCCGFCPKPETEEEHQIYEEESKIYVSGPISFIKDDPGRQQIGSFNPLSAADWTDMAYVGNTARLCQDIVDGELAHVENWLAQESADPNRRDYTGRTPLHLAVMQGTPEIVKALVDHGARLVARLADGRTALHLAAERGNVEIVKILMSKSALNEGEEEQKQVLKKEAESLDYDTLSVVELSTKRSEDSDVDVVDDSDCNDEEERSLVSGSFVHVKGNFELNPHSDTVPEENEDDPDVYDISVVAWDTPCSALHFAVIYGHEEVVQLLCQEYGADILLPVKLMGSDNRPTAALLSLVLAAKLSVPKAKSMAKTILSLGATCAQADMHKITAFHRLVQQNASALIELLIEFDKIGVKNAINHMAFSSRDNEETHWPLQEAIKNGDSRLVLRLLDAGAVPQLDFELWLKAAKQSFLEPRLREGLENNVQLFESTIEQPIILALQCSDPSIALELIRRGADVNTMTAQSRQFLHYELRSNTGQTVLDLVREEKERLRDFEPPVAEDPKLQYGMDTALNTLQEGTWQFAAVKLAADLAKSDNEWQIERHEKEITRISNPKGLQMKQAAIDSAVDSLEQIERKVLDKGGKTFAELHPDFRQQAYQYSPHSPWPQDPGSSEFKAELTFHLVSDLTEKRKAKYIELFEAAWTGDLETIKALTLASWDPENNEPPLQIAVRDSNSSPFSLAYIRGHHEVAKAIMKIAQTQYAAEEEPSRNYRMQGDNVNGSEDDRSEPEIYGEIIDQRFTFENIGQVSMEVESRVKPLDMLDWEFSSLDIKDGKAEELQAYKDSLLSHSILDNDRKGLKFYYDVAIDLVAQDKQADESSEFKLFPQWAFQLAVKYGRLEILTDMIKWTGAGLPLEELVLETGVELKTIPRSYQGLTVYGKKRKDWATAGREVMISRSTDSGTSPLLYAAQKGSIESVEWFLSDAPLRNYLEFGQSEAAKTDARLGHLSQSPGGFDRAVRRWLGAQIIHAAIMGPNDARAEDLVKYLIKTHPASLNAKDSSGDSPLALATYLGRLNLPAVSELRAFLECLDPKLRKHLLRERSSLRTSDGRTPLHRWIGNLEENPENDLLEDNIAKLRLFLEYSDGQELEALDGGGDTPLHTLIHNKEHPAFIREVIQANPMLLFRENAVGRTPAELAHDMFVKACVQAPLDNEFDGWHRCRYVADKLLLKTAEDFILGKGDGDDPLTFEHSGIQDDFSLIRQIHDLVNETASTRPGKRRLASLNEANDVALRIGESYQGQRYGWKEFKSRKTRKIRATQGPWHGELEDEDASSEKDQVEPVDFVSTTLPDLWGSAWERPFLV</sequence>
<evidence type="ECO:0000256" key="3">
    <source>
        <dbReference type="PROSITE-ProRule" id="PRU00023"/>
    </source>
</evidence>
<dbReference type="EMBL" id="JAPEVB010000001">
    <property type="protein sequence ID" value="KAJ4397137.1"/>
    <property type="molecule type" value="Genomic_DNA"/>
</dbReference>
<dbReference type="PANTHER" id="PTHR24198:SF165">
    <property type="entry name" value="ANKYRIN REPEAT-CONTAINING PROTEIN-RELATED"/>
    <property type="match status" value="1"/>
</dbReference>
<reference evidence="5" key="1">
    <citation type="submission" date="2022-10" db="EMBL/GenBank/DDBJ databases">
        <title>Tapping the CABI collections for fungal endophytes: first genome assemblies for Collariella, Neodidymelliopsis, Ascochyta clinopodiicola, Didymella pomorum, Didymosphaeria variabile, Neocosmospora piperis and Neocucurbitaria cava.</title>
        <authorList>
            <person name="Hill R."/>
        </authorList>
    </citation>
    <scope>NUCLEOTIDE SEQUENCE</scope>
    <source>
        <strain evidence="5">IMI 355082</strain>
    </source>
</reference>
<feature type="region of interest" description="Disordered" evidence="4">
    <location>
        <begin position="1697"/>
        <end position="1722"/>
    </location>
</feature>
<name>A0A9W8Z5R7_9PEZI</name>
<feature type="repeat" description="ANK" evidence="3">
    <location>
        <begin position="567"/>
        <end position="592"/>
    </location>
</feature>
<evidence type="ECO:0000313" key="5">
    <source>
        <dbReference type="EMBL" id="KAJ4397137.1"/>
    </source>
</evidence>
<dbReference type="Pfam" id="PF12796">
    <property type="entry name" value="Ank_2"/>
    <property type="match status" value="1"/>
</dbReference>
<evidence type="ECO:0000256" key="2">
    <source>
        <dbReference type="ARBA" id="ARBA00023043"/>
    </source>
</evidence>
<dbReference type="PROSITE" id="PS50088">
    <property type="entry name" value="ANK_REPEAT"/>
    <property type="match status" value="2"/>
</dbReference>
<dbReference type="Gene3D" id="1.25.40.20">
    <property type="entry name" value="Ankyrin repeat-containing domain"/>
    <property type="match status" value="5"/>
</dbReference>
<evidence type="ECO:0000256" key="4">
    <source>
        <dbReference type="SAM" id="MobiDB-lite"/>
    </source>
</evidence>
<dbReference type="PANTHER" id="PTHR24198">
    <property type="entry name" value="ANKYRIN REPEAT AND PROTEIN KINASE DOMAIN-CONTAINING PROTEIN"/>
    <property type="match status" value="1"/>
</dbReference>
<proteinExistence type="predicted"/>
<keyword evidence="2 3" id="KW-0040">ANK repeat</keyword>
<dbReference type="InterPro" id="IPR002110">
    <property type="entry name" value="Ankyrin_rpt"/>
</dbReference>
<dbReference type="Pfam" id="PF00023">
    <property type="entry name" value="Ank"/>
    <property type="match status" value="1"/>
</dbReference>
<dbReference type="Proteomes" id="UP001140453">
    <property type="component" value="Unassembled WGS sequence"/>
</dbReference>
<keyword evidence="6" id="KW-1185">Reference proteome</keyword>
<dbReference type="OrthoDB" id="539213at2759"/>
<dbReference type="InterPro" id="IPR036770">
    <property type="entry name" value="Ankyrin_rpt-contain_sf"/>
</dbReference>
<organism evidence="5 6">
    <name type="scientific">Gnomoniopsis smithogilvyi</name>
    <dbReference type="NCBI Taxonomy" id="1191159"/>
    <lineage>
        <taxon>Eukaryota</taxon>
        <taxon>Fungi</taxon>
        <taxon>Dikarya</taxon>
        <taxon>Ascomycota</taxon>
        <taxon>Pezizomycotina</taxon>
        <taxon>Sordariomycetes</taxon>
        <taxon>Sordariomycetidae</taxon>
        <taxon>Diaporthales</taxon>
        <taxon>Gnomoniaceae</taxon>
        <taxon>Gnomoniopsis</taxon>
    </lineage>
</organism>
<dbReference type="SMART" id="SM00248">
    <property type="entry name" value="ANK"/>
    <property type="match status" value="12"/>
</dbReference>
<gene>
    <name evidence="5" type="ORF">N0V93_001361</name>
</gene>
<keyword evidence="1" id="KW-0677">Repeat</keyword>
<evidence type="ECO:0000313" key="6">
    <source>
        <dbReference type="Proteomes" id="UP001140453"/>
    </source>
</evidence>
<feature type="region of interest" description="Disordered" evidence="4">
    <location>
        <begin position="1147"/>
        <end position="1168"/>
    </location>
</feature>
<accession>A0A9W8Z5R7</accession>
<evidence type="ECO:0000256" key="1">
    <source>
        <dbReference type="ARBA" id="ARBA00022737"/>
    </source>
</evidence>
<dbReference type="SUPFAM" id="SSF48403">
    <property type="entry name" value="Ankyrin repeat"/>
    <property type="match status" value="2"/>
</dbReference>
<comment type="caution">
    <text evidence="5">The sequence shown here is derived from an EMBL/GenBank/DDBJ whole genome shotgun (WGS) entry which is preliminary data.</text>
</comment>
<evidence type="ECO:0008006" key="7">
    <source>
        <dbReference type="Google" id="ProtNLM"/>
    </source>
</evidence>
<dbReference type="PROSITE" id="PS50297">
    <property type="entry name" value="ANK_REP_REGION"/>
    <property type="match status" value="2"/>
</dbReference>
<dbReference type="PRINTS" id="PR01415">
    <property type="entry name" value="ANKYRIN"/>
</dbReference>